<keyword evidence="2" id="KW-0472">Membrane</keyword>
<keyword evidence="2" id="KW-1133">Transmembrane helix</keyword>
<evidence type="ECO:0000256" key="2">
    <source>
        <dbReference type="SAM" id="Phobius"/>
    </source>
</evidence>
<accession>A0A7S2SS76</accession>
<name>A0A7S2SS76_9STRA</name>
<protein>
    <recommendedName>
        <fullName evidence="4">Protein YIPF</fullName>
    </recommendedName>
</protein>
<dbReference type="PANTHER" id="PTHR12822">
    <property type="entry name" value="PROTEIN YIPF"/>
    <property type="match status" value="1"/>
</dbReference>
<gene>
    <name evidence="3" type="ORF">RMAR1173_LOCUS19180</name>
</gene>
<dbReference type="AlphaFoldDB" id="A0A7S2SS76"/>
<reference evidence="3" key="1">
    <citation type="submission" date="2021-01" db="EMBL/GenBank/DDBJ databases">
        <authorList>
            <person name="Corre E."/>
            <person name="Pelletier E."/>
            <person name="Niang G."/>
            <person name="Scheremetjew M."/>
            <person name="Finn R."/>
            <person name="Kale V."/>
            <person name="Holt S."/>
            <person name="Cochrane G."/>
            <person name="Meng A."/>
            <person name="Brown T."/>
            <person name="Cohen L."/>
        </authorList>
    </citation>
    <scope>NUCLEOTIDE SEQUENCE</scope>
    <source>
        <strain evidence="3">CCMP1243</strain>
    </source>
</reference>
<feature type="compositionally biased region" description="Acidic residues" evidence="1">
    <location>
        <begin position="52"/>
        <end position="62"/>
    </location>
</feature>
<dbReference type="PANTHER" id="PTHR12822:SF2">
    <property type="entry name" value="PROTEIN YIPF"/>
    <property type="match status" value="1"/>
</dbReference>
<feature type="transmembrane region" description="Helical" evidence="2">
    <location>
        <begin position="200"/>
        <end position="220"/>
    </location>
</feature>
<dbReference type="GO" id="GO:0031267">
    <property type="term" value="F:small GTPase binding"/>
    <property type="evidence" value="ECO:0007669"/>
    <property type="project" value="InterPro"/>
</dbReference>
<dbReference type="InterPro" id="IPR039765">
    <property type="entry name" value="Yip5/YIPF1/YIPF2"/>
</dbReference>
<feature type="region of interest" description="Disordered" evidence="1">
    <location>
        <begin position="1"/>
        <end position="87"/>
    </location>
</feature>
<evidence type="ECO:0008006" key="4">
    <source>
        <dbReference type="Google" id="ProtNLM"/>
    </source>
</evidence>
<organism evidence="3">
    <name type="scientific">Rhizochromulina marina</name>
    <dbReference type="NCBI Taxonomy" id="1034831"/>
    <lineage>
        <taxon>Eukaryota</taxon>
        <taxon>Sar</taxon>
        <taxon>Stramenopiles</taxon>
        <taxon>Ochrophyta</taxon>
        <taxon>Dictyochophyceae</taxon>
        <taxon>Rhizochromulinales</taxon>
        <taxon>Rhizochromulina</taxon>
    </lineage>
</organism>
<dbReference type="GO" id="GO:0005794">
    <property type="term" value="C:Golgi apparatus"/>
    <property type="evidence" value="ECO:0007669"/>
    <property type="project" value="InterPro"/>
</dbReference>
<proteinExistence type="predicted"/>
<feature type="compositionally biased region" description="Low complexity" evidence="1">
    <location>
        <begin position="63"/>
        <end position="72"/>
    </location>
</feature>
<evidence type="ECO:0000256" key="1">
    <source>
        <dbReference type="SAM" id="MobiDB-lite"/>
    </source>
</evidence>
<keyword evidence="2" id="KW-0812">Transmembrane</keyword>
<feature type="transmembrane region" description="Helical" evidence="2">
    <location>
        <begin position="257"/>
        <end position="279"/>
    </location>
</feature>
<feature type="compositionally biased region" description="Low complexity" evidence="1">
    <location>
        <begin position="24"/>
        <end position="44"/>
    </location>
</feature>
<evidence type="ECO:0000313" key="3">
    <source>
        <dbReference type="EMBL" id="CAD9708189.1"/>
    </source>
</evidence>
<feature type="transmembrane region" description="Helical" evidence="2">
    <location>
        <begin position="316"/>
        <end position="338"/>
    </location>
</feature>
<feature type="transmembrane region" description="Helical" evidence="2">
    <location>
        <begin position="232"/>
        <end position="251"/>
    </location>
</feature>
<dbReference type="GO" id="GO:0016192">
    <property type="term" value="P:vesicle-mediated transport"/>
    <property type="evidence" value="ECO:0007669"/>
    <property type="project" value="InterPro"/>
</dbReference>
<dbReference type="EMBL" id="HBHJ01028977">
    <property type="protein sequence ID" value="CAD9708189.1"/>
    <property type="molecule type" value="Transcribed_RNA"/>
</dbReference>
<feature type="transmembrane region" description="Helical" evidence="2">
    <location>
        <begin position="286"/>
        <end position="304"/>
    </location>
</feature>
<sequence>MRSMAMDADLLEEIERLQNPFAAPPEEASPSTEQLDAELAALKAELGREGLDEQDEEEDEGGWDQSSSLLPAAPAPSPAKPGLPAYRQVPSRKLGESAFISVSSSSPGLGWCPSCCLSVAWLQPYFDVDTWTVASRMLVFLLPWRLRPFTTLHSFLESKLEEHVSSPSPSPLPPTAHGAFAVDEDPAKTLQRPDDAYGPFWLWVTLVSATAISSSVARGGGDANALLVAEQGLVLMALFLFLPPTGLYMLLGSREDLHFIHFFSSFGYAQVSFLPAVVLCMVPSGLLRWLVLLYSVLASVKAFLNLVADRAPDGKSLVAVIVVLSAEITLASFIGLVTRFSVSV</sequence>